<gene>
    <name evidence="2" type="ORF">AWC38_SpisGene13404</name>
</gene>
<protein>
    <submittedName>
        <fullName evidence="2">Transposon TX1 uncharacterized 149 kDa protein</fullName>
    </submittedName>
</protein>
<dbReference type="EMBL" id="LSMT01000251">
    <property type="protein sequence ID" value="PFX22104.1"/>
    <property type="molecule type" value="Genomic_DNA"/>
</dbReference>
<sequence length="593" mass="66832">MTSSLEPYRAVLTELATRDTHLAQGAQVRSRARWVEEGETSSTYFLRLERKQAAKRHISALRQSDGTIVSSLVHLRSSFLSFYTDPFTASPTDPDARSGLLENLTSKLSGAQSVSCEGVITLDEAFLALHGMARRKSPGLDGLPCEFYLKFWHVLGSDLVSVFNSCLLSGRLSLSQRSGVISLSFKKGDRLDPRNWRSISLLNGDYKIASRCVAGRLLKVIHLIVNKDQTCGVPGRYIGENVVDFATPSGYPVATLFLDQEKAFDRVHWGFMLATLKATGFGPSFVSWVELFYLESGKQELVSRSAVTQSPVSGCFSVVDVRLKVYALLGQWALPPFYQSLLLAWRSLNGSFSHWYQTLVYGSSTPLGCAPVLNMSTSLCYRYLLSENMVPLHCVEKFNTIYGNLDWPATWRSLSLFHLDRQVTDLNWKIAHGVLYTAQRLASFGLSVPLPCFCGAPVETPEHLFFYCLLAQSVLSWIQSLLFGFSSMCPVLLLRHVIFGLNSNELRATPCVLIYLLNLCKFFVWQSRNDFRFRNSRPGAVDVIARVKTRLRFRLNIFFRRFTSTRRRDFFHRQWGARGTVASVVNDTLVFTI</sequence>
<evidence type="ECO:0000259" key="1">
    <source>
        <dbReference type="Pfam" id="PF00078"/>
    </source>
</evidence>
<dbReference type="AlphaFoldDB" id="A0A2B4RUH9"/>
<dbReference type="PANTHER" id="PTHR19446">
    <property type="entry name" value="REVERSE TRANSCRIPTASES"/>
    <property type="match status" value="1"/>
</dbReference>
<feature type="domain" description="Reverse transcriptase" evidence="1">
    <location>
        <begin position="187"/>
        <end position="298"/>
    </location>
</feature>
<reference evidence="3" key="1">
    <citation type="journal article" date="2017" name="bioRxiv">
        <title>Comparative analysis of the genomes of Stylophora pistillata and Acropora digitifera provides evidence for extensive differences between species of corals.</title>
        <authorList>
            <person name="Voolstra C.R."/>
            <person name="Li Y."/>
            <person name="Liew Y.J."/>
            <person name="Baumgarten S."/>
            <person name="Zoccola D."/>
            <person name="Flot J.-F."/>
            <person name="Tambutte S."/>
            <person name="Allemand D."/>
            <person name="Aranda M."/>
        </authorList>
    </citation>
    <scope>NUCLEOTIDE SEQUENCE [LARGE SCALE GENOMIC DNA]</scope>
</reference>
<dbReference type="InterPro" id="IPR000477">
    <property type="entry name" value="RT_dom"/>
</dbReference>
<dbReference type="Pfam" id="PF00078">
    <property type="entry name" value="RVT_1"/>
    <property type="match status" value="1"/>
</dbReference>
<evidence type="ECO:0000313" key="2">
    <source>
        <dbReference type="EMBL" id="PFX22104.1"/>
    </source>
</evidence>
<name>A0A2B4RUH9_STYPI</name>
<dbReference type="Proteomes" id="UP000225706">
    <property type="component" value="Unassembled WGS sequence"/>
</dbReference>
<dbReference type="STRING" id="50429.A0A2B4RUH9"/>
<keyword evidence="3" id="KW-1185">Reference proteome</keyword>
<evidence type="ECO:0000313" key="3">
    <source>
        <dbReference type="Proteomes" id="UP000225706"/>
    </source>
</evidence>
<dbReference type="OrthoDB" id="5961101at2759"/>
<accession>A0A2B4RUH9</accession>
<proteinExistence type="predicted"/>
<organism evidence="2 3">
    <name type="scientific">Stylophora pistillata</name>
    <name type="common">Smooth cauliflower coral</name>
    <dbReference type="NCBI Taxonomy" id="50429"/>
    <lineage>
        <taxon>Eukaryota</taxon>
        <taxon>Metazoa</taxon>
        <taxon>Cnidaria</taxon>
        <taxon>Anthozoa</taxon>
        <taxon>Hexacorallia</taxon>
        <taxon>Scleractinia</taxon>
        <taxon>Astrocoeniina</taxon>
        <taxon>Pocilloporidae</taxon>
        <taxon>Stylophora</taxon>
    </lineage>
</organism>
<comment type="caution">
    <text evidence="2">The sequence shown here is derived from an EMBL/GenBank/DDBJ whole genome shotgun (WGS) entry which is preliminary data.</text>
</comment>